<reference evidence="5 6" key="1">
    <citation type="submission" date="2016-12" db="EMBL/GenBank/DDBJ databases">
        <title>The whole genome sequencing and assembly of Bacillus cohnii DSM 6307T strain.</title>
        <authorList>
            <person name="Lee Y.-J."/>
            <person name="Yi H."/>
            <person name="Bahn Y.-S."/>
            <person name="Kim J.F."/>
            <person name="Lee D.-W."/>
        </authorList>
    </citation>
    <scope>NUCLEOTIDE SEQUENCE [LARGE SCALE GENOMIC DNA]</scope>
    <source>
        <strain evidence="5 6">DSM 6307</strain>
    </source>
</reference>
<dbReference type="KEGG" id="bcoh:BC6307_05895"/>
<feature type="transmembrane region" description="Helical" evidence="3">
    <location>
        <begin position="212"/>
        <end position="234"/>
    </location>
</feature>
<dbReference type="STRING" id="1314751.GCA_001591425_00106"/>
<evidence type="ECO:0000256" key="3">
    <source>
        <dbReference type="SAM" id="Phobius"/>
    </source>
</evidence>
<feature type="transmembrane region" description="Helical" evidence="3">
    <location>
        <begin position="270"/>
        <end position="292"/>
    </location>
</feature>
<dbReference type="InterPro" id="IPR037185">
    <property type="entry name" value="EmrE-like"/>
</dbReference>
<comment type="subcellular location">
    <subcellularLocation>
        <location evidence="1">Endomembrane system</location>
        <topology evidence="1">Multi-pass membrane protein</topology>
    </subcellularLocation>
</comment>
<organism evidence="5 6">
    <name type="scientific">Sutcliffiella cohnii</name>
    <dbReference type="NCBI Taxonomy" id="33932"/>
    <lineage>
        <taxon>Bacteria</taxon>
        <taxon>Bacillati</taxon>
        <taxon>Bacillota</taxon>
        <taxon>Bacilli</taxon>
        <taxon>Bacillales</taxon>
        <taxon>Bacillaceae</taxon>
        <taxon>Sutcliffiella</taxon>
    </lineage>
</organism>
<accession>A0A223KMW5</accession>
<dbReference type="Pfam" id="PF00892">
    <property type="entry name" value="EamA"/>
    <property type="match status" value="2"/>
</dbReference>
<sequence>MKINKGVLFVLIGAACFGFTPVFAKLGFSYGYSLGQINIVQMVSSFILLWSFTLLKGSSFKGLSIKNIPQIMMTGCFIGLTSIFYYGSMQYLPASLSIILMFQFVWIGFLLEWIFSKVKPAPITIVSIIFILIGVFFASNILNGEIQGLPIKGFLFGILSAFTYAGFIYFSGKVAVQVDAWTRTSLMATGSAILVLIVFFKDIPSIFPLEGHLLLTGAGVSFFGSVLPPLFFAVGAPLVAGGIANILTSIELPIAILSASIILSEAITPLQWLGTAIILAAIALNELGTNFFKLRRHY</sequence>
<dbReference type="AlphaFoldDB" id="A0A223KMW5"/>
<dbReference type="SUPFAM" id="SSF103481">
    <property type="entry name" value="Multidrug resistance efflux transporter EmrE"/>
    <property type="match status" value="2"/>
</dbReference>
<dbReference type="PANTHER" id="PTHR22911:SF137">
    <property type="entry name" value="SOLUTE CARRIER FAMILY 35 MEMBER G2-RELATED"/>
    <property type="match status" value="1"/>
</dbReference>
<feature type="transmembrane region" description="Helical" evidence="3">
    <location>
        <begin position="123"/>
        <end position="142"/>
    </location>
</feature>
<evidence type="ECO:0000256" key="1">
    <source>
        <dbReference type="ARBA" id="ARBA00004127"/>
    </source>
</evidence>
<dbReference type="InterPro" id="IPR000620">
    <property type="entry name" value="EamA_dom"/>
</dbReference>
<evidence type="ECO:0000313" key="6">
    <source>
        <dbReference type="Proteomes" id="UP000215224"/>
    </source>
</evidence>
<keyword evidence="3" id="KW-0472">Membrane</keyword>
<dbReference type="PANTHER" id="PTHR22911">
    <property type="entry name" value="ACYL-MALONYL CONDENSING ENZYME-RELATED"/>
    <property type="match status" value="1"/>
</dbReference>
<dbReference type="GO" id="GO:0016020">
    <property type="term" value="C:membrane"/>
    <property type="evidence" value="ECO:0007669"/>
    <property type="project" value="InterPro"/>
</dbReference>
<keyword evidence="3" id="KW-1133">Transmembrane helix</keyword>
<dbReference type="EMBL" id="CP018866">
    <property type="protein sequence ID" value="AST90850.1"/>
    <property type="molecule type" value="Genomic_DNA"/>
</dbReference>
<gene>
    <name evidence="5" type="ORF">BC6307_05895</name>
</gene>
<feature type="domain" description="EamA" evidence="4">
    <location>
        <begin position="5"/>
        <end position="139"/>
    </location>
</feature>
<dbReference type="PROSITE" id="PS51257">
    <property type="entry name" value="PROKAR_LIPOPROTEIN"/>
    <property type="match status" value="1"/>
</dbReference>
<feature type="transmembrane region" description="Helical" evidence="3">
    <location>
        <begin position="184"/>
        <end position="200"/>
    </location>
</feature>
<protein>
    <submittedName>
        <fullName evidence="5">Multidrug DMT transporter permease</fullName>
    </submittedName>
</protein>
<evidence type="ECO:0000313" key="5">
    <source>
        <dbReference type="EMBL" id="AST90850.1"/>
    </source>
</evidence>
<dbReference type="Proteomes" id="UP000215224">
    <property type="component" value="Chromosome"/>
</dbReference>
<feature type="transmembrane region" description="Helical" evidence="3">
    <location>
        <begin position="154"/>
        <end position="172"/>
    </location>
</feature>
<feature type="domain" description="EamA" evidence="4">
    <location>
        <begin position="152"/>
        <end position="284"/>
    </location>
</feature>
<evidence type="ECO:0000259" key="4">
    <source>
        <dbReference type="Pfam" id="PF00892"/>
    </source>
</evidence>
<feature type="transmembrane region" description="Helical" evidence="3">
    <location>
        <begin position="67"/>
        <end position="86"/>
    </location>
</feature>
<proteinExistence type="inferred from homology"/>
<keyword evidence="6" id="KW-1185">Reference proteome</keyword>
<keyword evidence="3" id="KW-0812">Transmembrane</keyword>
<name>A0A223KMW5_9BACI</name>
<dbReference type="RefSeq" id="WP_066410802.1">
    <property type="nucleotide sequence ID" value="NZ_CP018866.1"/>
</dbReference>
<comment type="similarity">
    <text evidence="2">Belongs to the EamA transporter family.</text>
</comment>
<feature type="transmembrane region" description="Helical" evidence="3">
    <location>
        <begin position="92"/>
        <end position="111"/>
    </location>
</feature>
<evidence type="ECO:0000256" key="2">
    <source>
        <dbReference type="ARBA" id="ARBA00007362"/>
    </source>
</evidence>